<gene>
    <name evidence="1" type="ORF">SAMN04244553_5512</name>
</gene>
<proteinExistence type="predicted"/>
<protein>
    <submittedName>
        <fullName evidence="1">Uncharacterized protein</fullName>
    </submittedName>
</protein>
<reference evidence="1 2" key="1">
    <citation type="submission" date="2017-09" db="EMBL/GenBank/DDBJ databases">
        <authorList>
            <person name="Ehlers B."/>
            <person name="Leendertz F.H."/>
        </authorList>
    </citation>
    <scope>NUCLEOTIDE SEQUENCE [LARGE SCALE GENOMIC DNA]</scope>
    <source>
        <strain evidence="1 2">DSM 45537</strain>
    </source>
</reference>
<dbReference type="EMBL" id="OBEG01000006">
    <property type="protein sequence ID" value="SNY88533.1"/>
    <property type="molecule type" value="Genomic_DNA"/>
</dbReference>
<organism evidence="1 2">
    <name type="scientific">Nocardia amikacinitolerans</name>
    <dbReference type="NCBI Taxonomy" id="756689"/>
    <lineage>
        <taxon>Bacteria</taxon>
        <taxon>Bacillati</taxon>
        <taxon>Actinomycetota</taxon>
        <taxon>Actinomycetes</taxon>
        <taxon>Mycobacteriales</taxon>
        <taxon>Nocardiaceae</taxon>
        <taxon>Nocardia</taxon>
    </lineage>
</organism>
<keyword evidence="2" id="KW-1185">Reference proteome</keyword>
<dbReference type="STRING" id="1379680.GCA_001612615_01751"/>
<dbReference type="Proteomes" id="UP000219565">
    <property type="component" value="Unassembled WGS sequence"/>
</dbReference>
<evidence type="ECO:0000313" key="2">
    <source>
        <dbReference type="Proteomes" id="UP000219565"/>
    </source>
</evidence>
<name>A0A285LVN8_9NOCA</name>
<accession>A0A285LVN8</accession>
<evidence type="ECO:0000313" key="1">
    <source>
        <dbReference type="EMBL" id="SNY88533.1"/>
    </source>
</evidence>
<sequence>MSTVTVALLLGFVCCALVIRGFALRGEAVRPRRVSVGGRRVRPRDAAWTVDA</sequence>
<dbReference type="RefSeq" id="WP_157107645.1">
    <property type="nucleotide sequence ID" value="NZ_JAMTCV010000017.1"/>
</dbReference>
<dbReference type="AlphaFoldDB" id="A0A285LVN8"/>